<dbReference type="EnsemblPlants" id="MELO3C028997.2.1">
    <property type="protein sequence ID" value="MELO3C028997.2.1"/>
    <property type="gene ID" value="MELO3C028997.2"/>
</dbReference>
<keyword evidence="1" id="KW-0812">Transmembrane</keyword>
<name>A0A9I9E5G2_CUCME</name>
<feature type="transmembrane region" description="Helical" evidence="1">
    <location>
        <begin position="26"/>
        <end position="49"/>
    </location>
</feature>
<evidence type="ECO:0000256" key="1">
    <source>
        <dbReference type="SAM" id="Phobius"/>
    </source>
</evidence>
<evidence type="ECO:0008006" key="3">
    <source>
        <dbReference type="Google" id="ProtNLM"/>
    </source>
</evidence>
<organism evidence="2">
    <name type="scientific">Cucumis melo</name>
    <name type="common">Muskmelon</name>
    <dbReference type="NCBI Taxonomy" id="3656"/>
    <lineage>
        <taxon>Eukaryota</taxon>
        <taxon>Viridiplantae</taxon>
        <taxon>Streptophyta</taxon>
        <taxon>Embryophyta</taxon>
        <taxon>Tracheophyta</taxon>
        <taxon>Spermatophyta</taxon>
        <taxon>Magnoliopsida</taxon>
        <taxon>eudicotyledons</taxon>
        <taxon>Gunneridae</taxon>
        <taxon>Pentapetalae</taxon>
        <taxon>rosids</taxon>
        <taxon>fabids</taxon>
        <taxon>Cucurbitales</taxon>
        <taxon>Cucurbitaceae</taxon>
        <taxon>Benincaseae</taxon>
        <taxon>Cucumis</taxon>
    </lineage>
</organism>
<dbReference type="Gramene" id="MELO3C028997.2.1">
    <property type="protein sequence ID" value="MELO3C028997.2.1"/>
    <property type="gene ID" value="MELO3C028997.2"/>
</dbReference>
<dbReference type="AlphaFoldDB" id="A0A9I9E5G2"/>
<proteinExistence type="predicted"/>
<feature type="transmembrane region" description="Helical" evidence="1">
    <location>
        <begin position="55"/>
        <end position="73"/>
    </location>
</feature>
<keyword evidence="1" id="KW-1133">Transmembrane helix</keyword>
<keyword evidence="1" id="KW-0472">Membrane</keyword>
<reference evidence="2" key="1">
    <citation type="submission" date="2023-03" db="UniProtKB">
        <authorList>
            <consortium name="EnsemblPlants"/>
        </authorList>
    </citation>
    <scope>IDENTIFICATION</scope>
</reference>
<evidence type="ECO:0000313" key="2">
    <source>
        <dbReference type="EnsemblPlants" id="MELO3C028997.2.1"/>
    </source>
</evidence>
<accession>A0A9I9E5G2</accession>
<protein>
    <recommendedName>
        <fullName evidence="3">NEP1-interacting protein-like 2</fullName>
    </recommendedName>
</protein>
<sequence>MLVVEFKEQLFFDKALRFLAEALKTIALALLLSLLALVGACVGTVIGAFKGHGAAIGAIAGAAVALQIVSCTASGQRYYCLSRVGFSLYQRLHLIVAGSNNGEPDGWEGVDELGKQLLRVYASRDIRVCRCGWRKLC</sequence>